<dbReference type="PANTHER" id="PTHR34216">
    <property type="match status" value="1"/>
</dbReference>
<dbReference type="CDD" id="cd10973">
    <property type="entry name" value="CE4_DAC_u4_5s"/>
    <property type="match status" value="1"/>
</dbReference>
<dbReference type="GO" id="GO:0005975">
    <property type="term" value="P:carbohydrate metabolic process"/>
    <property type="evidence" value="ECO:0007669"/>
    <property type="project" value="InterPro"/>
</dbReference>
<accession>A0A316FBZ9</accession>
<evidence type="ECO:0000256" key="2">
    <source>
        <dbReference type="ARBA" id="ARBA00022729"/>
    </source>
</evidence>
<dbReference type="InterPro" id="IPR051398">
    <property type="entry name" value="Polysacch_Deacetylase"/>
</dbReference>
<evidence type="ECO:0000313" key="5">
    <source>
        <dbReference type="EMBL" id="PWK44426.1"/>
    </source>
</evidence>
<comment type="caution">
    <text evidence="5">The sequence shown here is derived from an EMBL/GenBank/DDBJ whole genome shotgun (WGS) entry which is preliminary data.</text>
</comment>
<protein>
    <submittedName>
        <fullName evidence="5">Polysaccharide deacetylase</fullName>
    </submittedName>
</protein>
<dbReference type="Proteomes" id="UP000245790">
    <property type="component" value="Unassembled WGS sequence"/>
</dbReference>
<proteinExistence type="predicted"/>
<name>A0A316FBZ9_9GAMM</name>
<evidence type="ECO:0000256" key="3">
    <source>
        <dbReference type="SAM" id="SignalP"/>
    </source>
</evidence>
<keyword evidence="2 3" id="KW-0732">Signal</keyword>
<dbReference type="Gene3D" id="3.20.20.370">
    <property type="entry name" value="Glycoside hydrolase/deacetylase"/>
    <property type="match status" value="1"/>
</dbReference>
<organism evidence="5 6">
    <name type="scientific">Pleionea mediterranea</name>
    <dbReference type="NCBI Taxonomy" id="523701"/>
    <lineage>
        <taxon>Bacteria</taxon>
        <taxon>Pseudomonadati</taxon>
        <taxon>Pseudomonadota</taxon>
        <taxon>Gammaproteobacteria</taxon>
        <taxon>Oceanospirillales</taxon>
        <taxon>Pleioneaceae</taxon>
        <taxon>Pleionea</taxon>
    </lineage>
</organism>
<comment type="subcellular location">
    <subcellularLocation>
        <location evidence="1">Secreted</location>
    </subcellularLocation>
</comment>
<feature type="signal peptide" evidence="3">
    <location>
        <begin position="1"/>
        <end position="29"/>
    </location>
</feature>
<dbReference type="InterPro" id="IPR011330">
    <property type="entry name" value="Glyco_hydro/deAcase_b/a-brl"/>
</dbReference>
<evidence type="ECO:0000313" key="6">
    <source>
        <dbReference type="Proteomes" id="UP000245790"/>
    </source>
</evidence>
<feature type="domain" description="NodB homology" evidence="4">
    <location>
        <begin position="95"/>
        <end position="290"/>
    </location>
</feature>
<feature type="chain" id="PRO_5016441525" evidence="3">
    <location>
        <begin position="30"/>
        <end position="354"/>
    </location>
</feature>
<evidence type="ECO:0000259" key="4">
    <source>
        <dbReference type="PROSITE" id="PS51677"/>
    </source>
</evidence>
<dbReference type="PROSITE" id="PS51677">
    <property type="entry name" value="NODB"/>
    <property type="match status" value="1"/>
</dbReference>
<dbReference type="RefSeq" id="WP_170115285.1">
    <property type="nucleotide sequence ID" value="NZ_QGGU01000015.1"/>
</dbReference>
<dbReference type="GO" id="GO:0005576">
    <property type="term" value="C:extracellular region"/>
    <property type="evidence" value="ECO:0007669"/>
    <property type="project" value="UniProtKB-SubCell"/>
</dbReference>
<dbReference type="GO" id="GO:0016810">
    <property type="term" value="F:hydrolase activity, acting on carbon-nitrogen (but not peptide) bonds"/>
    <property type="evidence" value="ECO:0007669"/>
    <property type="project" value="InterPro"/>
</dbReference>
<gene>
    <name evidence="5" type="ORF">C8D97_11528</name>
</gene>
<dbReference type="Pfam" id="PF01522">
    <property type="entry name" value="Polysacc_deac_1"/>
    <property type="match status" value="1"/>
</dbReference>
<dbReference type="PANTHER" id="PTHR34216:SF3">
    <property type="entry name" value="POLY-BETA-1,6-N-ACETYL-D-GLUCOSAMINE N-DEACETYLASE"/>
    <property type="match status" value="1"/>
</dbReference>
<keyword evidence="6" id="KW-1185">Reference proteome</keyword>
<dbReference type="AlphaFoldDB" id="A0A316FBZ9"/>
<reference evidence="5 6" key="1">
    <citation type="submission" date="2018-05" db="EMBL/GenBank/DDBJ databases">
        <title>Genomic Encyclopedia of Type Strains, Phase IV (KMG-IV): sequencing the most valuable type-strain genomes for metagenomic binning, comparative biology and taxonomic classification.</title>
        <authorList>
            <person name="Goeker M."/>
        </authorList>
    </citation>
    <scope>NUCLEOTIDE SEQUENCE [LARGE SCALE GENOMIC DNA]</scope>
    <source>
        <strain evidence="5 6">DSM 25350</strain>
    </source>
</reference>
<evidence type="ECO:0000256" key="1">
    <source>
        <dbReference type="ARBA" id="ARBA00004613"/>
    </source>
</evidence>
<dbReference type="SUPFAM" id="SSF88713">
    <property type="entry name" value="Glycoside hydrolase/deacetylase"/>
    <property type="match status" value="1"/>
</dbReference>
<sequence length="354" mass="40247">MHQLSRNLIVAFSTLCAMLCLTYSDNSFANNKANNDNSLVILVYHHIDTKTPAATSTDPDLFQQHLEYLKDNNFSVLPVEQAVKQLMNGQSLPDKAVSITFDDGYESIYTTAFPLLKQYNFPFSVFVSTQPINQQFAAMMNWSQINEMTKSGATILNHTVSHAHLLELNEQQLNKEITHAQDEIKQNVGRAPAVFAYPFGEYSRTIAKQLEQQNYFALAQYSGPASLLSDPQALPRFSMSGNYAKMEQFTLKVNTKPMPIINQNDYEPVFDSPQQTFELSFAKRPAYADQINCFFNGQRLEQLHWDDEQLEIHLPEAPNEGRSRINCTAPAGKGRFYWHSLPIFTTPKNGKWPD</sequence>
<dbReference type="InterPro" id="IPR002509">
    <property type="entry name" value="NODB_dom"/>
</dbReference>
<dbReference type="EMBL" id="QGGU01000015">
    <property type="protein sequence ID" value="PWK44426.1"/>
    <property type="molecule type" value="Genomic_DNA"/>
</dbReference>